<evidence type="ECO:0000313" key="1">
    <source>
        <dbReference type="EMBL" id="EHK98122.1"/>
    </source>
</evidence>
<dbReference type="InParanoid" id="H0ETV3"/>
<dbReference type="EMBL" id="AGUE01000165">
    <property type="protein sequence ID" value="EHK98122.1"/>
    <property type="molecule type" value="Genomic_DNA"/>
</dbReference>
<gene>
    <name evidence="1" type="ORF">M7I_6174</name>
</gene>
<keyword evidence="2" id="KW-1185">Reference proteome</keyword>
<dbReference type="HOGENOM" id="CLU_3320148_0_0_1"/>
<proteinExistence type="predicted"/>
<sequence>MDSRFVTDVKQKWLSNIGIIFSSLIVPTDFHYTTILLWH</sequence>
<dbReference type="Proteomes" id="UP000005446">
    <property type="component" value="Unassembled WGS sequence"/>
</dbReference>
<dbReference type="AlphaFoldDB" id="H0ETV3"/>
<name>H0ETV3_GLAL7</name>
<organism evidence="1 2">
    <name type="scientific">Glarea lozoyensis (strain ATCC 74030 / MF5533)</name>
    <dbReference type="NCBI Taxonomy" id="1104152"/>
    <lineage>
        <taxon>Eukaryota</taxon>
        <taxon>Fungi</taxon>
        <taxon>Dikarya</taxon>
        <taxon>Ascomycota</taxon>
        <taxon>Pezizomycotina</taxon>
        <taxon>Leotiomycetes</taxon>
        <taxon>Helotiales</taxon>
        <taxon>Helotiaceae</taxon>
        <taxon>Glarea</taxon>
    </lineage>
</organism>
<evidence type="ECO:0000313" key="2">
    <source>
        <dbReference type="Proteomes" id="UP000005446"/>
    </source>
</evidence>
<accession>H0ETV3</accession>
<comment type="caution">
    <text evidence="1">The sequence shown here is derived from an EMBL/GenBank/DDBJ whole genome shotgun (WGS) entry which is preliminary data.</text>
</comment>
<protein>
    <submittedName>
        <fullName evidence="1">Uncharacterized protein</fullName>
    </submittedName>
</protein>
<reference evidence="1 2" key="1">
    <citation type="journal article" date="2012" name="Eukaryot. Cell">
        <title>Genome sequence of the fungus Glarea lozoyensis: the first genome sequence of a species from the Helotiaceae family.</title>
        <authorList>
            <person name="Youssar L."/>
            <person name="Gruening B.A."/>
            <person name="Erxleben A."/>
            <person name="Guenther S."/>
            <person name="Huettel W."/>
        </authorList>
    </citation>
    <scope>NUCLEOTIDE SEQUENCE [LARGE SCALE GENOMIC DNA]</scope>
    <source>
        <strain evidence="2">ATCC 74030 / MF5533</strain>
    </source>
</reference>